<dbReference type="RefSeq" id="WP_064024836.1">
    <property type="nucleotide sequence ID" value="NZ_LUUK01000031.1"/>
</dbReference>
<accession>A0A177P9V2</accession>
<dbReference type="InterPro" id="IPR043968">
    <property type="entry name" value="SGNH"/>
</dbReference>
<dbReference type="AlphaFoldDB" id="A0A177P9V2"/>
<sequence>MKTTSVRPDIQFLRGIAILAVLIFHSEVVPLSGGYLGVDVFFVISGYLITSIILRDLAADRFSFPRFYARRAKRLLPAAYCTLIFTSLLGATVLSAEQWDDFVKQLIGTVTFTANIVLPFQSGYFETAAESKPLLHTWSLSVEEQYYLCIPLMLYLIRPRWRFPALAVATLLSLSLCLIFVSFRLSYWRLPELDSPTAAFFFLPTRAWEMLTGSLLAWRMLKTPALNVTKRVKLPALLLIGYLCTAPIDSAHPRIDALLVVMATAVLIAGNSDWLAQNLLTRAVEKLGDWSYSLYLVHWPLFALARTAYLDAVPLYVKYLLLLAALVLAYLQFEYVEQRFRYGWQVNRNKTFKWLAAASLLVVITPLSADLLRSWNGSAAKPTSRTPNWGLKQACSAGSLVFEHPEQCSSAAQPVYALWGDSYTMHLIPGLQNEKPIAESMIQITMAACAPILGLASLDKNYDETWAERCLAFNEKAIRFIESSPSIRYVIMSSPYSGYFDEGELTQFYQGKKIVGNRALAVEQMLTTLARLTASGKIPVLIAPPPRPGFDVGECWRHKQSGLLVLGRNDCNFRFEEHQVYQRGIIDSLTEVQQRSRSSLLRFDDILCEDGYCRTRLADGTSIYKDGGHLSVAGSEWAVPQLGLSKLETPSSQDP</sequence>
<keyword evidence="5" id="KW-1185">Reference proteome</keyword>
<gene>
    <name evidence="4" type="ORF">A1355_19095</name>
</gene>
<dbReference type="Pfam" id="PF01757">
    <property type="entry name" value="Acyl_transf_3"/>
    <property type="match status" value="1"/>
</dbReference>
<keyword evidence="1" id="KW-0812">Transmembrane</keyword>
<evidence type="ECO:0000256" key="1">
    <source>
        <dbReference type="SAM" id="Phobius"/>
    </source>
</evidence>
<organism evidence="4 5">
    <name type="scientific">Methylomonas koyamae</name>
    <dbReference type="NCBI Taxonomy" id="702114"/>
    <lineage>
        <taxon>Bacteria</taxon>
        <taxon>Pseudomonadati</taxon>
        <taxon>Pseudomonadota</taxon>
        <taxon>Gammaproteobacteria</taxon>
        <taxon>Methylococcales</taxon>
        <taxon>Methylococcaceae</taxon>
        <taxon>Methylomonas</taxon>
    </lineage>
</organism>
<evidence type="ECO:0000313" key="5">
    <source>
        <dbReference type="Proteomes" id="UP000077628"/>
    </source>
</evidence>
<dbReference type="Proteomes" id="UP000077628">
    <property type="component" value="Unassembled WGS sequence"/>
</dbReference>
<feature type="transmembrane region" description="Helical" evidence="1">
    <location>
        <begin position="75"/>
        <end position="94"/>
    </location>
</feature>
<keyword evidence="1" id="KW-0472">Membrane</keyword>
<comment type="caution">
    <text evidence="4">The sequence shown here is derived from an EMBL/GenBank/DDBJ whole genome shotgun (WGS) entry which is preliminary data.</text>
</comment>
<dbReference type="Pfam" id="PF19040">
    <property type="entry name" value="SGNH"/>
    <property type="match status" value="1"/>
</dbReference>
<protein>
    <recommendedName>
        <fullName evidence="6">Acyltransferase</fullName>
    </recommendedName>
</protein>
<feature type="domain" description="Acyltransferase 3" evidence="2">
    <location>
        <begin position="9"/>
        <end position="329"/>
    </location>
</feature>
<feature type="transmembrane region" description="Helical" evidence="1">
    <location>
        <begin position="163"/>
        <end position="187"/>
    </location>
</feature>
<dbReference type="InterPro" id="IPR002656">
    <property type="entry name" value="Acyl_transf_3_dom"/>
</dbReference>
<feature type="transmembrane region" description="Helical" evidence="1">
    <location>
        <begin position="354"/>
        <end position="375"/>
    </location>
</feature>
<evidence type="ECO:0000259" key="2">
    <source>
        <dbReference type="Pfam" id="PF01757"/>
    </source>
</evidence>
<dbReference type="EMBL" id="LUUK01000031">
    <property type="protein sequence ID" value="OAI26209.1"/>
    <property type="molecule type" value="Genomic_DNA"/>
</dbReference>
<feature type="transmembrane region" description="Helical" evidence="1">
    <location>
        <begin position="257"/>
        <end position="280"/>
    </location>
</feature>
<dbReference type="STRING" id="702114.A1355_19095"/>
<dbReference type="PANTHER" id="PTHR23028:SF53">
    <property type="entry name" value="ACYL_TRANSF_3 DOMAIN-CONTAINING PROTEIN"/>
    <property type="match status" value="1"/>
</dbReference>
<evidence type="ECO:0000259" key="3">
    <source>
        <dbReference type="Pfam" id="PF19040"/>
    </source>
</evidence>
<dbReference type="PANTHER" id="PTHR23028">
    <property type="entry name" value="ACETYLTRANSFERASE"/>
    <property type="match status" value="1"/>
</dbReference>
<keyword evidence="1" id="KW-1133">Transmembrane helix</keyword>
<dbReference type="InterPro" id="IPR050879">
    <property type="entry name" value="Acyltransferase_3"/>
</dbReference>
<feature type="transmembrane region" description="Helical" evidence="1">
    <location>
        <begin position="35"/>
        <end position="54"/>
    </location>
</feature>
<reference evidence="5" key="1">
    <citation type="submission" date="2016-03" db="EMBL/GenBank/DDBJ databases">
        <authorList>
            <person name="Heylen K."/>
            <person name="De Vos P."/>
            <person name="Vekeman B."/>
        </authorList>
    </citation>
    <scope>NUCLEOTIDE SEQUENCE [LARGE SCALE GENOMIC DNA]</scope>
    <source>
        <strain evidence="5">R-45383</strain>
    </source>
</reference>
<dbReference type="GO" id="GO:0016747">
    <property type="term" value="F:acyltransferase activity, transferring groups other than amino-acyl groups"/>
    <property type="evidence" value="ECO:0007669"/>
    <property type="project" value="InterPro"/>
</dbReference>
<feature type="transmembrane region" description="Helical" evidence="1">
    <location>
        <begin position="12"/>
        <end position="29"/>
    </location>
</feature>
<dbReference type="OrthoDB" id="9767863at2"/>
<proteinExistence type="predicted"/>
<dbReference type="GO" id="GO:0009103">
    <property type="term" value="P:lipopolysaccharide biosynthetic process"/>
    <property type="evidence" value="ECO:0007669"/>
    <property type="project" value="TreeGrafter"/>
</dbReference>
<evidence type="ECO:0000313" key="4">
    <source>
        <dbReference type="EMBL" id="OAI26209.1"/>
    </source>
</evidence>
<evidence type="ECO:0008006" key="6">
    <source>
        <dbReference type="Google" id="ProtNLM"/>
    </source>
</evidence>
<feature type="transmembrane region" description="Helical" evidence="1">
    <location>
        <begin position="315"/>
        <end position="333"/>
    </location>
</feature>
<feature type="domain" description="SGNH" evidence="3">
    <location>
        <begin position="404"/>
        <end position="641"/>
    </location>
</feature>
<name>A0A177P9V2_9GAMM</name>
<dbReference type="GO" id="GO:0016020">
    <property type="term" value="C:membrane"/>
    <property type="evidence" value="ECO:0007669"/>
    <property type="project" value="TreeGrafter"/>
</dbReference>